<evidence type="ECO:0000256" key="1">
    <source>
        <dbReference type="SAM" id="MobiDB-lite"/>
    </source>
</evidence>
<accession>A0A915P8H8</accession>
<dbReference type="Proteomes" id="UP000887560">
    <property type="component" value="Unplaced"/>
</dbReference>
<keyword evidence="2" id="KW-1185">Reference proteome</keyword>
<sequence length="624" mass="69308">MSTTNNNKKRKTTTSSSPPKRQNLIEQSPIPNTPYREPRPANQQLISQNTVPMPQPTQLIPPGSTQVINAGNIQPTPNIQQQDQPSVTEEQALLKEIAEKRKARAIKTKPENIHLIKPFDEISMCTNADLLFLNWSKDHIFEELVGIVCYVKRGLTSKNKWDRTDILIQVGKPDELEKVAVFGWGAQAAVLEGAKLNNFIRLTNMIVVPEEIGKRETWNGTIEFKLKFTRSSTLTIVEQGQIAASQQNTNMIEEGPSTSAAIQNPHVGNDQNYSYASNATSAVDRDVEYEVVSPSSELAQQSLHAESNPQRLYGNPGHTPPAPGFVSYVVLSEDPDAIYFRGERSIHDIDLPKKGLNGKERNILLSSRVQLAATYKSKEEDPLCGVCVRDFMPKQSIENMRSYFVIERIEPIASRSRNTRGEIAHIRFNNLADHPRPDLALTSLIEQLLDRVLTGRPAPLRVGLQVQPPNFHHPFTVPLRPPAQNNPAALAAAIERLNEISAAGIDLLSGTTTTKVIAVWPLTGQRTHNPATQSGSHVPTGSCDLEQEHVVTSRCRSIVRVHNPNDRYCLARAVVIGLTKIRLVDQGDANNGPAHFRAFCQQQEQHMIFVNYLMNISGLPNGLQ</sequence>
<organism evidence="2 3">
    <name type="scientific">Meloidogyne floridensis</name>
    <dbReference type="NCBI Taxonomy" id="298350"/>
    <lineage>
        <taxon>Eukaryota</taxon>
        <taxon>Metazoa</taxon>
        <taxon>Ecdysozoa</taxon>
        <taxon>Nematoda</taxon>
        <taxon>Chromadorea</taxon>
        <taxon>Rhabditida</taxon>
        <taxon>Tylenchina</taxon>
        <taxon>Tylenchomorpha</taxon>
        <taxon>Tylenchoidea</taxon>
        <taxon>Meloidogynidae</taxon>
        <taxon>Meloidogyninae</taxon>
        <taxon>Meloidogyne</taxon>
    </lineage>
</organism>
<feature type="region of interest" description="Disordered" evidence="1">
    <location>
        <begin position="294"/>
        <end position="317"/>
    </location>
</feature>
<proteinExistence type="predicted"/>
<feature type="region of interest" description="Disordered" evidence="1">
    <location>
        <begin position="1"/>
        <end position="41"/>
    </location>
</feature>
<protein>
    <submittedName>
        <fullName evidence="3">Uncharacterized protein</fullName>
    </submittedName>
</protein>
<evidence type="ECO:0000313" key="2">
    <source>
        <dbReference type="Proteomes" id="UP000887560"/>
    </source>
</evidence>
<dbReference type="WBParaSite" id="scf7180000424559.g13450">
    <property type="protein sequence ID" value="scf7180000424559.g13450"/>
    <property type="gene ID" value="scf7180000424559.g13450"/>
</dbReference>
<feature type="compositionally biased region" description="Polar residues" evidence="1">
    <location>
        <begin position="294"/>
        <end position="310"/>
    </location>
</feature>
<evidence type="ECO:0000313" key="3">
    <source>
        <dbReference type="WBParaSite" id="scf7180000424559.g13450"/>
    </source>
</evidence>
<dbReference type="AlphaFoldDB" id="A0A915P8H8"/>
<name>A0A915P8H8_9BILA</name>
<reference evidence="3" key="1">
    <citation type="submission" date="2022-11" db="UniProtKB">
        <authorList>
            <consortium name="WormBaseParasite"/>
        </authorList>
    </citation>
    <scope>IDENTIFICATION</scope>
</reference>